<dbReference type="NCBIfam" id="NF001964">
    <property type="entry name" value="PRK00741.1"/>
    <property type="match status" value="1"/>
</dbReference>
<evidence type="ECO:0000313" key="10">
    <source>
        <dbReference type="EMBL" id="RNL64299.1"/>
    </source>
</evidence>
<dbReference type="Gene3D" id="3.30.70.3280">
    <property type="entry name" value="Peptide chain release factor 3, domain III"/>
    <property type="match status" value="1"/>
</dbReference>
<dbReference type="GO" id="GO:0016149">
    <property type="term" value="F:translation release factor activity, codon specific"/>
    <property type="evidence" value="ECO:0007669"/>
    <property type="project" value="UniProtKB-UniRule"/>
</dbReference>
<proteinExistence type="inferred from homology"/>
<dbReference type="FunFam" id="3.40.50.300:FF:000542">
    <property type="entry name" value="Peptide chain release factor 3"/>
    <property type="match status" value="1"/>
</dbReference>
<name>A0A3N0CLT4_9ACTN</name>
<dbReference type="GO" id="GO:0006449">
    <property type="term" value="P:regulation of translational termination"/>
    <property type="evidence" value="ECO:0007669"/>
    <property type="project" value="UniProtKB-UniRule"/>
</dbReference>
<dbReference type="InterPro" id="IPR027417">
    <property type="entry name" value="P-loop_NTPase"/>
</dbReference>
<dbReference type="HAMAP" id="MF_00072">
    <property type="entry name" value="Rel_fac_3"/>
    <property type="match status" value="1"/>
</dbReference>
<keyword evidence="3 7" id="KW-0963">Cytoplasm</keyword>
<dbReference type="Proteomes" id="UP000267128">
    <property type="component" value="Unassembled WGS sequence"/>
</dbReference>
<dbReference type="InterPro" id="IPR031157">
    <property type="entry name" value="G_TR_CS"/>
</dbReference>
<dbReference type="InterPro" id="IPR032090">
    <property type="entry name" value="RF3_C"/>
</dbReference>
<dbReference type="EMBL" id="RJSE01000005">
    <property type="protein sequence ID" value="RNL64299.1"/>
    <property type="molecule type" value="Genomic_DNA"/>
</dbReference>
<evidence type="ECO:0000256" key="5">
    <source>
        <dbReference type="ARBA" id="ARBA00022917"/>
    </source>
</evidence>
<dbReference type="InterPro" id="IPR004548">
    <property type="entry name" value="PrfC"/>
</dbReference>
<dbReference type="NCBIfam" id="TIGR00231">
    <property type="entry name" value="small_GTP"/>
    <property type="match status" value="1"/>
</dbReference>
<keyword evidence="6 7" id="KW-0342">GTP-binding</keyword>
<dbReference type="PROSITE" id="PS51722">
    <property type="entry name" value="G_TR_2"/>
    <property type="match status" value="1"/>
</dbReference>
<dbReference type="Pfam" id="PF00009">
    <property type="entry name" value="GTP_EFTU"/>
    <property type="match status" value="1"/>
</dbReference>
<dbReference type="AlphaFoldDB" id="A0A3N0CLT4"/>
<evidence type="ECO:0000259" key="9">
    <source>
        <dbReference type="PROSITE" id="PS51722"/>
    </source>
</evidence>
<evidence type="ECO:0000256" key="4">
    <source>
        <dbReference type="ARBA" id="ARBA00022741"/>
    </source>
</evidence>
<dbReference type="InterPro" id="IPR053905">
    <property type="entry name" value="EF-G-like_DII"/>
</dbReference>
<dbReference type="InterPro" id="IPR005225">
    <property type="entry name" value="Small_GTP-bd"/>
</dbReference>
<dbReference type="PANTHER" id="PTHR43556">
    <property type="entry name" value="PEPTIDE CHAIN RELEASE FACTOR RF3"/>
    <property type="match status" value="1"/>
</dbReference>
<evidence type="ECO:0000256" key="1">
    <source>
        <dbReference type="ARBA" id="ARBA00004496"/>
    </source>
</evidence>
<dbReference type="RefSeq" id="WP_123226875.1">
    <property type="nucleotide sequence ID" value="NZ_RJSE01000005.1"/>
</dbReference>
<comment type="caution">
    <text evidence="10">The sequence shown here is derived from an EMBL/GenBank/DDBJ whole genome shotgun (WGS) entry which is preliminary data.</text>
</comment>
<dbReference type="InterPro" id="IPR035647">
    <property type="entry name" value="EFG_III/V"/>
</dbReference>
<comment type="function">
    <text evidence="7">Increases the formation of ribosomal termination complexes and stimulates activities of RF-1 and RF-2. It binds guanine nucleotides and has strong preference for UGA stop codons. It may interact directly with the ribosome. The stimulation of RF-1 and RF-2 is significantly reduced by GTP and GDP, but not by GMP.</text>
</comment>
<dbReference type="Gene3D" id="2.40.30.10">
    <property type="entry name" value="Translation factors"/>
    <property type="match status" value="1"/>
</dbReference>
<dbReference type="PROSITE" id="PS00301">
    <property type="entry name" value="G_TR_1"/>
    <property type="match status" value="1"/>
</dbReference>
<dbReference type="GO" id="GO:0016150">
    <property type="term" value="F:translation release factor activity, codon nonspecific"/>
    <property type="evidence" value="ECO:0007669"/>
    <property type="project" value="TreeGrafter"/>
</dbReference>
<dbReference type="GO" id="GO:0003924">
    <property type="term" value="F:GTPase activity"/>
    <property type="evidence" value="ECO:0007669"/>
    <property type="project" value="InterPro"/>
</dbReference>
<gene>
    <name evidence="7" type="primary">prfC</name>
    <name evidence="10" type="ORF">EFK50_07160</name>
</gene>
<dbReference type="InterPro" id="IPR000795">
    <property type="entry name" value="T_Tr_GTP-bd_dom"/>
</dbReference>
<evidence type="ECO:0000256" key="7">
    <source>
        <dbReference type="HAMAP-Rule" id="MF_00072"/>
    </source>
</evidence>
<accession>A0A3N0CLT4</accession>
<keyword evidence="4 7" id="KW-0547">Nucleotide-binding</keyword>
<keyword evidence="11" id="KW-1185">Reference proteome</keyword>
<dbReference type="InterPro" id="IPR009000">
    <property type="entry name" value="Transl_B-barrel_sf"/>
</dbReference>
<comment type="subcellular location">
    <subcellularLocation>
        <location evidence="1 7">Cytoplasm</location>
    </subcellularLocation>
</comment>
<protein>
    <recommendedName>
        <fullName evidence="7 8">Peptide chain release factor 3</fullName>
        <shortName evidence="7">RF-3</shortName>
    </recommendedName>
</protein>
<dbReference type="GO" id="GO:0005525">
    <property type="term" value="F:GTP binding"/>
    <property type="evidence" value="ECO:0007669"/>
    <property type="project" value="UniProtKB-UniRule"/>
</dbReference>
<evidence type="ECO:0000313" key="11">
    <source>
        <dbReference type="Proteomes" id="UP000267128"/>
    </source>
</evidence>
<dbReference type="PANTHER" id="PTHR43556:SF2">
    <property type="entry name" value="PEPTIDE CHAIN RELEASE FACTOR RF3"/>
    <property type="match status" value="1"/>
</dbReference>
<dbReference type="Pfam" id="PF22042">
    <property type="entry name" value="EF-G_D2"/>
    <property type="match status" value="1"/>
</dbReference>
<feature type="binding site" evidence="7">
    <location>
        <begin position="82"/>
        <end position="86"/>
    </location>
    <ligand>
        <name>GTP</name>
        <dbReference type="ChEBI" id="CHEBI:37565"/>
    </ligand>
</feature>
<dbReference type="Gene3D" id="3.40.50.300">
    <property type="entry name" value="P-loop containing nucleotide triphosphate hydrolases"/>
    <property type="match status" value="1"/>
</dbReference>
<evidence type="ECO:0000256" key="3">
    <source>
        <dbReference type="ARBA" id="ARBA00022490"/>
    </source>
</evidence>
<dbReference type="SUPFAM" id="SSF50447">
    <property type="entry name" value="Translation proteins"/>
    <property type="match status" value="1"/>
</dbReference>
<reference evidence="10 11" key="1">
    <citation type="submission" date="2018-11" db="EMBL/GenBank/DDBJ databases">
        <authorList>
            <person name="Li F."/>
        </authorList>
    </citation>
    <scope>NUCLEOTIDE SEQUENCE [LARGE SCALE GENOMIC DNA]</scope>
    <source>
        <strain evidence="10 11">Gsoil 097</strain>
    </source>
</reference>
<sequence>MSDKRPRRTFAVISHPDAGKSTLTEALALHARVINQAGAVHGKGDRRATVSDWMAMEKARGISITSAALQFVYRDHVVNLVDTPGHSDFSEDTYRVLSAVDSAVMLVDAGKGLEPQTLKLFRVCALRGIPVITVINKWDRPGLSPLGLMDEIEQQIKLRPTPLTWPVGEAGDFRGVLDRRTGEFVKYTRTAGGATRAPERRMAADEVEEADTAVWADAVDEHELLSLDDKDHDQERFLAGETTPVMFASALQNFGVAQLLDLLLELAPGPSATTGVDGSVREVEDAFSAFVFKVQSGMNSSHRDRLAYARVVSGTFERGMIVTHASTGRPFATKFAQAMFGRETTSVEQASPGDIIGLVNAQALRVGDTIYEGERIDYPPVPSFAPEHFMTANAADIGRYKQFRKGIEQLDQEGVVQVLRSDLRGDQSPVLAAVGPLQFEVVEERMKNEFNSPIRLSRLEYGVARRTDAAGVQALAGKRGVEVLQRTDGAYLALFIDKWRAQTTVRENPDVLLEELPAGGN</sequence>
<evidence type="ECO:0000256" key="6">
    <source>
        <dbReference type="ARBA" id="ARBA00023134"/>
    </source>
</evidence>
<dbReference type="SUPFAM" id="SSF54980">
    <property type="entry name" value="EF-G C-terminal domain-like"/>
    <property type="match status" value="1"/>
</dbReference>
<comment type="similarity">
    <text evidence="2 7">Belongs to the TRAFAC class translation factor GTPase superfamily. Classic translation factor GTPase family. PrfC subfamily.</text>
</comment>
<dbReference type="PRINTS" id="PR00315">
    <property type="entry name" value="ELONGATNFCT"/>
</dbReference>
<dbReference type="Pfam" id="PF16658">
    <property type="entry name" value="RF3_C"/>
    <property type="match status" value="1"/>
</dbReference>
<dbReference type="SUPFAM" id="SSF52540">
    <property type="entry name" value="P-loop containing nucleoside triphosphate hydrolases"/>
    <property type="match status" value="1"/>
</dbReference>
<dbReference type="InterPro" id="IPR038467">
    <property type="entry name" value="RF3_dom_3_sf"/>
</dbReference>
<dbReference type="GO" id="GO:0005829">
    <property type="term" value="C:cytosol"/>
    <property type="evidence" value="ECO:0007669"/>
    <property type="project" value="TreeGrafter"/>
</dbReference>
<dbReference type="NCBIfam" id="TIGR00503">
    <property type="entry name" value="prfC"/>
    <property type="match status" value="1"/>
</dbReference>
<keyword evidence="5 7" id="KW-0648">Protein biosynthesis</keyword>
<organism evidence="10 11">
    <name type="scientific">Nocardioides marmoriginsengisoli</name>
    <dbReference type="NCBI Taxonomy" id="661483"/>
    <lineage>
        <taxon>Bacteria</taxon>
        <taxon>Bacillati</taxon>
        <taxon>Actinomycetota</taxon>
        <taxon>Actinomycetes</taxon>
        <taxon>Propionibacteriales</taxon>
        <taxon>Nocardioidaceae</taxon>
        <taxon>Nocardioides</taxon>
    </lineage>
</organism>
<dbReference type="OrthoDB" id="9801472at2"/>
<feature type="domain" description="Tr-type G" evidence="9">
    <location>
        <begin position="5"/>
        <end position="271"/>
    </location>
</feature>
<evidence type="ECO:0000256" key="2">
    <source>
        <dbReference type="ARBA" id="ARBA00009978"/>
    </source>
</evidence>
<comment type="caution">
    <text evidence="7">Lacks conserved residue(s) required for the propagation of feature annotation.</text>
</comment>
<evidence type="ECO:0000256" key="8">
    <source>
        <dbReference type="NCBIfam" id="TIGR00503"/>
    </source>
</evidence>